<keyword evidence="3" id="KW-1185">Reference proteome</keyword>
<accession>A0ABR9IUM8</accession>
<comment type="caution">
    <text evidence="2">The sequence shown here is derived from an EMBL/GenBank/DDBJ whole genome shotgun (WGS) entry which is preliminary data.</text>
</comment>
<evidence type="ECO:0000313" key="3">
    <source>
        <dbReference type="Proteomes" id="UP000620262"/>
    </source>
</evidence>
<organism evidence="2 3">
    <name type="scientific">Rhizobium viscosum</name>
    <name type="common">Arthrobacter viscosus</name>
    <dbReference type="NCBI Taxonomy" id="1673"/>
    <lineage>
        <taxon>Bacteria</taxon>
        <taxon>Pseudomonadati</taxon>
        <taxon>Pseudomonadota</taxon>
        <taxon>Alphaproteobacteria</taxon>
        <taxon>Hyphomicrobiales</taxon>
        <taxon>Rhizobiaceae</taxon>
        <taxon>Rhizobium/Agrobacterium group</taxon>
        <taxon>Rhizobium</taxon>
    </lineage>
</organism>
<evidence type="ECO:0000256" key="1">
    <source>
        <dbReference type="SAM" id="MobiDB-lite"/>
    </source>
</evidence>
<reference evidence="2 3" key="1">
    <citation type="submission" date="2020-10" db="EMBL/GenBank/DDBJ databases">
        <title>Sequencing the genomes of 1000 actinobacteria strains.</title>
        <authorList>
            <person name="Klenk H.-P."/>
        </authorList>
    </citation>
    <scope>NUCLEOTIDE SEQUENCE [LARGE SCALE GENOMIC DNA]</scope>
    <source>
        <strain evidence="2 3">DSM 7307</strain>
    </source>
</reference>
<feature type="region of interest" description="Disordered" evidence="1">
    <location>
        <begin position="46"/>
        <end position="72"/>
    </location>
</feature>
<evidence type="ECO:0000313" key="2">
    <source>
        <dbReference type="EMBL" id="MBE1506815.1"/>
    </source>
</evidence>
<gene>
    <name evidence="2" type="ORF">H4W29_003996</name>
</gene>
<name>A0ABR9IUM8_RHIVS</name>
<sequence>MNFAGAFRHSRSRRSANKPLRARVVAVWLDFKAWSKGVAERLLVEEPGDDPTAHFGPRDWADLPPHHPNSPE</sequence>
<dbReference type="Proteomes" id="UP000620262">
    <property type="component" value="Unassembled WGS sequence"/>
</dbReference>
<feature type="compositionally biased region" description="Basic and acidic residues" evidence="1">
    <location>
        <begin position="56"/>
        <end position="65"/>
    </location>
</feature>
<proteinExistence type="predicted"/>
<dbReference type="EMBL" id="JADBEC010000001">
    <property type="protein sequence ID" value="MBE1506815.1"/>
    <property type="molecule type" value="Genomic_DNA"/>
</dbReference>
<protein>
    <submittedName>
        <fullName evidence="2">Uncharacterized protein</fullName>
    </submittedName>
</protein>